<feature type="compositionally biased region" description="Polar residues" evidence="2">
    <location>
        <begin position="1"/>
        <end position="12"/>
    </location>
</feature>
<dbReference type="Proteomes" id="UP000494206">
    <property type="component" value="Unassembled WGS sequence"/>
</dbReference>
<proteinExistence type="inferred from homology"/>
<dbReference type="GO" id="GO:0042157">
    <property type="term" value="P:lipoprotein metabolic process"/>
    <property type="evidence" value="ECO:0007669"/>
    <property type="project" value="InterPro"/>
</dbReference>
<comment type="similarity">
    <text evidence="1">Belongs to the apolipoprotein L family.</text>
</comment>
<dbReference type="PANTHER" id="PTHR14096">
    <property type="entry name" value="APOLIPOPROTEIN L"/>
    <property type="match status" value="1"/>
</dbReference>
<dbReference type="PANTHER" id="PTHR14096:SF28">
    <property type="entry name" value="APOLIPOPROTEIN L, 1-RELATED"/>
    <property type="match status" value="1"/>
</dbReference>
<keyword evidence="4" id="KW-1185">Reference proteome</keyword>
<dbReference type="EMBL" id="CADEPM010000004">
    <property type="protein sequence ID" value="CAB3405063.1"/>
    <property type="molecule type" value="Genomic_DNA"/>
</dbReference>
<evidence type="ECO:0000313" key="3">
    <source>
        <dbReference type="EMBL" id="CAB3405063.1"/>
    </source>
</evidence>
<reference evidence="3 4" key="1">
    <citation type="submission" date="2020-04" db="EMBL/GenBank/DDBJ databases">
        <authorList>
            <person name="Laetsch R D."/>
            <person name="Stevens L."/>
            <person name="Kumar S."/>
            <person name="Blaxter L. M."/>
        </authorList>
    </citation>
    <scope>NUCLEOTIDE SEQUENCE [LARGE SCALE GENOMIC DNA]</scope>
</reference>
<evidence type="ECO:0000313" key="4">
    <source>
        <dbReference type="Proteomes" id="UP000494206"/>
    </source>
</evidence>
<accession>A0A8S1EUK1</accession>
<gene>
    <name evidence="3" type="ORF">CBOVIS_LOCUS7307</name>
</gene>
<dbReference type="GO" id="GO:0005576">
    <property type="term" value="C:extracellular region"/>
    <property type="evidence" value="ECO:0007669"/>
    <property type="project" value="InterPro"/>
</dbReference>
<organism evidence="3 4">
    <name type="scientific">Caenorhabditis bovis</name>
    <dbReference type="NCBI Taxonomy" id="2654633"/>
    <lineage>
        <taxon>Eukaryota</taxon>
        <taxon>Metazoa</taxon>
        <taxon>Ecdysozoa</taxon>
        <taxon>Nematoda</taxon>
        <taxon>Chromadorea</taxon>
        <taxon>Rhabditida</taxon>
        <taxon>Rhabditina</taxon>
        <taxon>Rhabditomorpha</taxon>
        <taxon>Rhabditoidea</taxon>
        <taxon>Rhabditidae</taxon>
        <taxon>Peloderinae</taxon>
        <taxon>Caenorhabditis</taxon>
    </lineage>
</organism>
<dbReference type="InterPro" id="IPR008405">
    <property type="entry name" value="ApoL"/>
</dbReference>
<protein>
    <submittedName>
        <fullName evidence="3">Uncharacterized protein</fullName>
    </submittedName>
</protein>
<dbReference type="GO" id="GO:0016020">
    <property type="term" value="C:membrane"/>
    <property type="evidence" value="ECO:0007669"/>
    <property type="project" value="TreeGrafter"/>
</dbReference>
<feature type="region of interest" description="Disordered" evidence="2">
    <location>
        <begin position="1"/>
        <end position="26"/>
    </location>
</feature>
<sequence length="330" mass="35625">MESNTMGVQKQPSAEGVLERDYEDTDSENGIPIYSSLENLLLIPPSLSQELSEAAMKAQGYLEKWSNNRRAMVRKMDKIASDLDSWDRGCAISTAVGSGVGVASGFAAIGGLIFMPPVAIAGFIVGTVAGASNVITGVSKWSHFKSAAMELNAMVENDKMLFKELMQSREELFSVIKKVIDEEEQNQKFDGIDVGNNIKSILGGSVFGATGCATRFAIGQMGRLSSSLVKGVLHGAAAIGIIMDAVTLAMSAKELSDGKPSDFAEQVRAAAHQYEIHRMKVNRGFLNQDIWNDNEEADANRDDELMEFGEDSSDIGSFVRMSQSSTPVNF</sequence>
<evidence type="ECO:0000256" key="2">
    <source>
        <dbReference type="SAM" id="MobiDB-lite"/>
    </source>
</evidence>
<dbReference type="OrthoDB" id="5847932at2759"/>
<dbReference type="GO" id="GO:0006869">
    <property type="term" value="P:lipid transport"/>
    <property type="evidence" value="ECO:0007669"/>
    <property type="project" value="InterPro"/>
</dbReference>
<dbReference type="AlphaFoldDB" id="A0A8S1EUK1"/>
<dbReference type="GO" id="GO:0008289">
    <property type="term" value="F:lipid binding"/>
    <property type="evidence" value="ECO:0007669"/>
    <property type="project" value="InterPro"/>
</dbReference>
<evidence type="ECO:0000256" key="1">
    <source>
        <dbReference type="ARBA" id="ARBA00010090"/>
    </source>
</evidence>
<comment type="caution">
    <text evidence="3">The sequence shown here is derived from an EMBL/GenBank/DDBJ whole genome shotgun (WGS) entry which is preliminary data.</text>
</comment>
<name>A0A8S1EUK1_9PELO</name>
<dbReference type="Pfam" id="PF05461">
    <property type="entry name" value="ApoL"/>
    <property type="match status" value="1"/>
</dbReference>